<evidence type="ECO:0000313" key="3">
    <source>
        <dbReference type="EMBL" id="GAA0730469.1"/>
    </source>
</evidence>
<comment type="caution">
    <text evidence="3">The sequence shown here is derived from an EMBL/GenBank/DDBJ whole genome shotgun (WGS) entry which is preliminary data.</text>
</comment>
<feature type="region of interest" description="Disordered" evidence="1">
    <location>
        <begin position="28"/>
        <end position="54"/>
    </location>
</feature>
<protein>
    <submittedName>
        <fullName evidence="3">Porin</fullName>
    </submittedName>
</protein>
<gene>
    <name evidence="3" type="ORF">GCM10009430_41680</name>
</gene>
<feature type="chain" id="PRO_5046533625" evidence="2">
    <location>
        <begin position="20"/>
        <end position="693"/>
    </location>
</feature>
<proteinExistence type="predicted"/>
<dbReference type="InterPro" id="IPR025631">
    <property type="entry name" value="Porin_10"/>
</dbReference>
<feature type="compositionally biased region" description="Basic residues" evidence="1">
    <location>
        <begin position="43"/>
        <end position="53"/>
    </location>
</feature>
<organism evidence="3 4">
    <name type="scientific">Aquimarina litoralis</name>
    <dbReference type="NCBI Taxonomy" id="584605"/>
    <lineage>
        <taxon>Bacteria</taxon>
        <taxon>Pseudomonadati</taxon>
        <taxon>Bacteroidota</taxon>
        <taxon>Flavobacteriia</taxon>
        <taxon>Flavobacteriales</taxon>
        <taxon>Flavobacteriaceae</taxon>
        <taxon>Aquimarina</taxon>
    </lineage>
</organism>
<evidence type="ECO:0000313" key="4">
    <source>
        <dbReference type="Proteomes" id="UP001501758"/>
    </source>
</evidence>
<accession>A0ABP3UEH3</accession>
<evidence type="ECO:0000256" key="2">
    <source>
        <dbReference type="SAM" id="SignalP"/>
    </source>
</evidence>
<keyword evidence="4" id="KW-1185">Reference proteome</keyword>
<feature type="compositionally biased region" description="Basic and acidic residues" evidence="1">
    <location>
        <begin position="28"/>
        <end position="42"/>
    </location>
</feature>
<dbReference type="Proteomes" id="UP001501758">
    <property type="component" value="Unassembled WGS sequence"/>
</dbReference>
<evidence type="ECO:0000256" key="1">
    <source>
        <dbReference type="SAM" id="MobiDB-lite"/>
    </source>
</evidence>
<dbReference type="Pfam" id="PF14121">
    <property type="entry name" value="Porin_10"/>
    <property type="match status" value="1"/>
</dbReference>
<sequence>MKKNLVFIIILLIGSIASAQEGNEEELNEVRTNEKKTPDFAQKKKPFTKKTKSKPPITDYKIISIKNDTTFVDTTLTIQRDYNFNYLRRDDFGLQPINNVGQTYNSLIKVEEYNHLLPLFGARARHFNFMEAEDILYYNVPTPLTELYFKTTFEQGQQLDAFFTVNTSPRLNLSIAYKGNRSLGKYQHALTSTGNFRATANYRTKNDRYSIRTHFVSQDLLNEENGGLSKTGLNQYLNNTEEFREEADEFSDRGSIEVNFENAESILLGKRFYLNHKYDILKKTDSTNTNIAVGHILDLTDKSFQFDQAAPTDLFGESYDSDALVDKVALEDFSNQLFVNVNNNWLGSLIVNAGISDYNYGYNTILTLEDGTDITNRIKGNIVSVGGSYQKYYKGFQLAADGMSIISGDFDGNYLNASAGYQLGDYGLQVGISSSSSAPNYNFLLYQSDYVNYNWQNFNNTDATNDFKNVETQKIHANVQVKNWANIEASYSTIDNYTYFTKNTDSITVPEQYDGSLNLLKLKLSNSLKFGWLGIDNSIVYQNVSNATNTINEVGDVRTFEVYNVPNIVTRNSVYYQDYWFKRALFLQTGVTFKYYSEYDADGYDPILSEFYVQSPNEIEYFDNMGTDGDTTQTFGGFPQFDIFFNARIRQTRIYFKVENFGEAFSQNNEFSAPGYAPRDAVIRFGLVWNFFL</sequence>
<reference evidence="4" key="1">
    <citation type="journal article" date="2019" name="Int. J. Syst. Evol. Microbiol.">
        <title>The Global Catalogue of Microorganisms (GCM) 10K type strain sequencing project: providing services to taxonomists for standard genome sequencing and annotation.</title>
        <authorList>
            <consortium name="The Broad Institute Genomics Platform"/>
            <consortium name="The Broad Institute Genome Sequencing Center for Infectious Disease"/>
            <person name="Wu L."/>
            <person name="Ma J."/>
        </authorList>
    </citation>
    <scope>NUCLEOTIDE SEQUENCE [LARGE SCALE GENOMIC DNA]</scope>
    <source>
        <strain evidence="4">JCM 15974</strain>
    </source>
</reference>
<feature type="signal peptide" evidence="2">
    <location>
        <begin position="1"/>
        <end position="19"/>
    </location>
</feature>
<dbReference type="EMBL" id="BAAAGE010000005">
    <property type="protein sequence ID" value="GAA0730469.1"/>
    <property type="molecule type" value="Genomic_DNA"/>
</dbReference>
<dbReference type="RefSeq" id="WP_343914182.1">
    <property type="nucleotide sequence ID" value="NZ_BAAAGE010000005.1"/>
</dbReference>
<keyword evidence="2" id="KW-0732">Signal</keyword>
<name>A0ABP3UEH3_9FLAO</name>